<evidence type="ECO:0000259" key="1">
    <source>
        <dbReference type="Pfam" id="PF13575"/>
    </source>
</evidence>
<dbReference type="EMBL" id="BAABCE010000012">
    <property type="protein sequence ID" value="GAA3570844.1"/>
    <property type="molecule type" value="Genomic_DNA"/>
</dbReference>
<dbReference type="SUPFAM" id="SSF158745">
    <property type="entry name" value="LanC-like"/>
    <property type="match status" value="1"/>
</dbReference>
<reference evidence="3" key="1">
    <citation type="journal article" date="2019" name="Int. J. Syst. Evol. Microbiol.">
        <title>The Global Catalogue of Microorganisms (GCM) 10K type strain sequencing project: providing services to taxonomists for standard genome sequencing and annotation.</title>
        <authorList>
            <consortium name="The Broad Institute Genomics Platform"/>
            <consortium name="The Broad Institute Genome Sequencing Center for Infectious Disease"/>
            <person name="Wu L."/>
            <person name="Ma J."/>
        </authorList>
    </citation>
    <scope>NUCLEOTIDE SEQUENCE [LARGE SCALE GENOMIC DNA]</scope>
    <source>
        <strain evidence="3">JCM 17656</strain>
    </source>
</reference>
<dbReference type="SMART" id="SM01260">
    <property type="entry name" value="LANC_like"/>
    <property type="match status" value="1"/>
</dbReference>
<name>A0ABP6XR49_9ACTN</name>
<dbReference type="Proteomes" id="UP001500707">
    <property type="component" value="Unassembled WGS sequence"/>
</dbReference>
<dbReference type="InterPro" id="IPR007822">
    <property type="entry name" value="LANC-like"/>
</dbReference>
<evidence type="ECO:0000313" key="2">
    <source>
        <dbReference type="EMBL" id="GAA3570844.1"/>
    </source>
</evidence>
<dbReference type="InterPro" id="IPR017146">
    <property type="entry name" value="Lanti_2_LanM"/>
</dbReference>
<dbReference type="InterPro" id="IPR025410">
    <property type="entry name" value="Lant_dehyd"/>
</dbReference>
<dbReference type="NCBIfam" id="TIGR03897">
    <property type="entry name" value="lanti_2_LanM"/>
    <property type="match status" value="1"/>
</dbReference>
<comment type="caution">
    <text evidence="2">The sequence shown here is derived from an EMBL/GenBank/DDBJ whole genome shotgun (WGS) entry which is preliminary data.</text>
</comment>
<dbReference type="Gene3D" id="1.50.10.10">
    <property type="match status" value="2"/>
</dbReference>
<feature type="domain" description="Lantibiotic biosynthesis protein dehydration" evidence="1">
    <location>
        <begin position="214"/>
        <end position="575"/>
    </location>
</feature>
<dbReference type="InterPro" id="IPR012341">
    <property type="entry name" value="6hp_glycosidase-like_sf"/>
</dbReference>
<organism evidence="2 3">
    <name type="scientific">Streptomyces osmaniensis</name>
    <dbReference type="NCBI Taxonomy" id="593134"/>
    <lineage>
        <taxon>Bacteria</taxon>
        <taxon>Bacillati</taxon>
        <taxon>Actinomycetota</taxon>
        <taxon>Actinomycetes</taxon>
        <taxon>Kitasatosporales</taxon>
        <taxon>Streptomycetaceae</taxon>
        <taxon>Streptomyces</taxon>
    </lineage>
</organism>
<gene>
    <name evidence="2" type="ORF">GCM10022295_60960</name>
</gene>
<keyword evidence="3" id="KW-1185">Reference proteome</keyword>
<dbReference type="Pfam" id="PF13575">
    <property type="entry name" value="DUF4135"/>
    <property type="match status" value="1"/>
</dbReference>
<protein>
    <recommendedName>
        <fullName evidence="1">Lantibiotic biosynthesis protein dehydration domain-containing protein</fullName>
    </recommendedName>
</protein>
<dbReference type="RefSeq" id="WP_346184402.1">
    <property type="nucleotide sequence ID" value="NZ_BAABCE010000012.1"/>
</dbReference>
<dbReference type="CDD" id="cd04792">
    <property type="entry name" value="LanM-like"/>
    <property type="match status" value="1"/>
</dbReference>
<accession>A0ABP6XR49</accession>
<proteinExistence type="predicted"/>
<evidence type="ECO:0000313" key="3">
    <source>
        <dbReference type="Proteomes" id="UP001500707"/>
    </source>
</evidence>
<sequence length="993" mass="108295">MRYQPSTDARWWAASTAAERATSLADTLPDAGLRTAARARLARWLDGEDTTTGSPLTECWRVELGLTDAEWNRLLGERPEQIRQHAPQPPAWVLVLEAAWRDRPGHEYPDAGCAPMDRAVLDWIGPLAGWAQQEVARNLAALGDGGPAPSLDHPVYRPDTARLLLMTRRVWAAEFAAAHPGHARDDTPDQEAATAFGRRLRDPETGLQTLARHPVLARALVRHFRTWTQVRTEFVTRLANDLPALRRDLRLDARGWIDVARIDFGAGDTHNGGRSVALITFSSGDKLVYKPRGLAVEAHIGDFVQWLSGLGARHRIHPVRVMDRGSYGWCEYVSHGACRTPEEVVRFYWRQGFHLAVLYLLRGYDLHDENVVAVGEHPCFIDLEAVFHAPLAGQAEDDTDPVSRDLQASVLMPGLLPQRVVMVDPLSGRRTSWDASGMAGGLVPDDDAPTSDGPTRNLAVFEGCPVDPRLHVPSLLAGFTECYRLLLQQREVLLAPHGPLSVFRTDRVRQVLRNTSLYRRLCAQSWEPNLLADALEREYALRRLLAEPQGAAAGAEQTDSERRQLEEGDIPAFYTTVGSTALADSQGIVAEGFLQCTGLEAVEERLRSLSEADLAKQTWVVRASVATLASGWSAPMVLVRQKAGLRRPLDRGEALAAAERVADRLIADVVRCESTGVIEWRTLACVDGRNWVIKDSGFSLHEGITGVALFLAELDRAVGHSRARRLAQDVIAALVDPADLPDLDHLTGVPAGGHQELGGLVHTLARLGVLWADPGLFSAAHHLAGAVLRNMSDTDDVSLHTGLAGAALAVRALQRVDPRAATQETVDILFERLLAASADRPPRREATTDETARAVFGPFHDLLCGRTGVEYALATTDTHRSAALRHALQRSCGSDSLSDSRFPLFDNDSLARGDLGVTDLLLNIDALSTEPEARELALGIVRGVAERMTEGRFRTAAPEFVWHPGLFSGAAGLGHGLLRAALPTAIPSAVLLN</sequence>